<evidence type="ECO:0000313" key="3">
    <source>
        <dbReference type="Proteomes" id="UP000550401"/>
    </source>
</evidence>
<dbReference type="PANTHER" id="PTHR21432">
    <property type="entry name" value="ACETYL-COA HYDROLASE-RELATED"/>
    <property type="match status" value="1"/>
</dbReference>
<dbReference type="InterPro" id="IPR026888">
    <property type="entry name" value="AcetylCoA_hyd_C"/>
</dbReference>
<sequence length="653" mass="70382">MNATSASLSIADAVERIVQRGGERVAVAAPLGLGKPNHLLNALYARFKADPTRRLTLYTALSLDLPEAATDLERRFLGPFLARQFGADYPRLDYVVDMKADRVPANVRVEEFYFQSGAMMHAARAQRDYASINYTSVARDLAERAGLHAIVQLVAARGSGADARYSLSCNPDVTLDVLEAIAANGGRRPLVIGVVHPELPFLGGAAEVGAEFFDGLVDGSTPAQPLFALPRNAVDPAEYAIGLHASTLVRDGGTLQIGIGALSDAIVQALLLRQQRNADYRSAVAALRGSDAADDALVARWGGVAPFERGLYGASEMIMDGFMHLRKAGILVRRVHDDLEVERALADGRAVDPATLRGGHYLKGAFYLGSKDFYAWLRALDGDDYAGLAMSAVSDVNQLYGGHEQLDAAQRRDARFFNTCMMATLLGAATSDALEDGRVVSGVGGQYNFVAMAHALAGGRSALLLRATRTNGRVLESNIRWSYGHTTIPRHLRDIYVTEYGVADLRGRSDEACVRAMLAIADARFVDELAATAVRNGKLPRDFRVPDAWRANTPEALAERLRAAKAAGLLPAFPFGSDFDATELRVLPALLWLKARIGDPRRWPSLVAALLAPGGRAEDAALLARLDLERPASVGERVLARLVRGAIERSRAH</sequence>
<dbReference type="EMBL" id="JACGXL010000009">
    <property type="protein sequence ID" value="MBA8889942.1"/>
    <property type="molecule type" value="Genomic_DNA"/>
</dbReference>
<dbReference type="Gene3D" id="3.30.750.70">
    <property type="entry name" value="4-hydroxybutyrate coenzyme like domains"/>
    <property type="match status" value="1"/>
</dbReference>
<evidence type="ECO:0000313" key="2">
    <source>
        <dbReference type="EMBL" id="MBA8889942.1"/>
    </source>
</evidence>
<dbReference type="GO" id="GO:0008775">
    <property type="term" value="F:acetate CoA-transferase activity"/>
    <property type="evidence" value="ECO:0007669"/>
    <property type="project" value="InterPro"/>
</dbReference>
<evidence type="ECO:0000259" key="1">
    <source>
        <dbReference type="Pfam" id="PF13336"/>
    </source>
</evidence>
<proteinExistence type="predicted"/>
<keyword evidence="3" id="KW-1185">Reference proteome</keyword>
<dbReference type="SUPFAM" id="SSF100950">
    <property type="entry name" value="NagB/RpiA/CoA transferase-like"/>
    <property type="match status" value="1"/>
</dbReference>
<dbReference type="AlphaFoldDB" id="A0A839F780"/>
<dbReference type="InterPro" id="IPR046433">
    <property type="entry name" value="ActCoA_hydro"/>
</dbReference>
<dbReference type="GO" id="GO:0006083">
    <property type="term" value="P:acetate metabolic process"/>
    <property type="evidence" value="ECO:0007669"/>
    <property type="project" value="InterPro"/>
</dbReference>
<organism evidence="2 3">
    <name type="scientific">Dokdonella fugitiva</name>
    <dbReference type="NCBI Taxonomy" id="328517"/>
    <lineage>
        <taxon>Bacteria</taxon>
        <taxon>Pseudomonadati</taxon>
        <taxon>Pseudomonadota</taxon>
        <taxon>Gammaproteobacteria</taxon>
        <taxon>Lysobacterales</taxon>
        <taxon>Rhodanobacteraceae</taxon>
        <taxon>Dokdonella</taxon>
    </lineage>
</organism>
<dbReference type="Pfam" id="PF13336">
    <property type="entry name" value="AcetylCoA_hyd_C"/>
    <property type="match status" value="1"/>
</dbReference>
<dbReference type="InterPro" id="IPR038460">
    <property type="entry name" value="AcetylCoA_hyd_C_sf"/>
</dbReference>
<comment type="caution">
    <text evidence="2">The sequence shown here is derived from an EMBL/GenBank/DDBJ whole genome shotgun (WGS) entry which is preliminary data.</text>
</comment>
<reference evidence="2 3" key="1">
    <citation type="submission" date="2020-07" db="EMBL/GenBank/DDBJ databases">
        <title>Genomic Encyclopedia of Type Strains, Phase IV (KMG-V): Genome sequencing to study the core and pangenomes of soil and plant-associated prokaryotes.</title>
        <authorList>
            <person name="Whitman W."/>
        </authorList>
    </citation>
    <scope>NUCLEOTIDE SEQUENCE [LARGE SCALE GENOMIC DNA]</scope>
    <source>
        <strain evidence="2 3">RH2WT43</strain>
    </source>
</reference>
<protein>
    <submittedName>
        <fullName evidence="2">Acyl-CoA hydrolase</fullName>
    </submittedName>
</protein>
<name>A0A839F780_9GAMM</name>
<dbReference type="Gene3D" id="3.40.1080.20">
    <property type="entry name" value="Acetyl-CoA hydrolase/transferase C-terminal domain"/>
    <property type="match status" value="1"/>
</dbReference>
<dbReference type="GO" id="GO:0016787">
    <property type="term" value="F:hydrolase activity"/>
    <property type="evidence" value="ECO:0007669"/>
    <property type="project" value="UniProtKB-KW"/>
</dbReference>
<dbReference type="InterPro" id="IPR037171">
    <property type="entry name" value="NagB/RpiA_transferase-like"/>
</dbReference>
<gene>
    <name evidence="2" type="ORF">FHW12_004189</name>
</gene>
<keyword evidence="2" id="KW-0378">Hydrolase</keyword>
<dbReference type="RefSeq" id="WP_310735311.1">
    <property type="nucleotide sequence ID" value="NZ_JACGXL010000009.1"/>
</dbReference>
<feature type="domain" description="Acetyl-CoA hydrolase/transferase C-terminal" evidence="1">
    <location>
        <begin position="369"/>
        <end position="532"/>
    </location>
</feature>
<dbReference type="Gene3D" id="3.40.1080.10">
    <property type="entry name" value="Glutaconate Coenzyme A-transferase"/>
    <property type="match status" value="1"/>
</dbReference>
<dbReference type="Proteomes" id="UP000550401">
    <property type="component" value="Unassembled WGS sequence"/>
</dbReference>
<dbReference type="PANTHER" id="PTHR21432:SF20">
    <property type="entry name" value="ACETYL-COA HYDROLASE"/>
    <property type="match status" value="1"/>
</dbReference>
<accession>A0A839F780</accession>